<evidence type="ECO:0000313" key="10">
    <source>
        <dbReference type="EMBL" id="MYZ48608.1"/>
    </source>
</evidence>
<evidence type="ECO:0000256" key="5">
    <source>
        <dbReference type="ARBA" id="ARBA00022692"/>
    </source>
</evidence>
<comment type="subcellular location">
    <subcellularLocation>
        <location evidence="1">Cell inner membrane</location>
        <topology evidence="1">Multi-pass membrane protein</topology>
    </subcellularLocation>
    <subcellularLocation>
        <location evidence="8">Cell membrane</location>
        <topology evidence="8">Multi-pass membrane protein</topology>
    </subcellularLocation>
</comment>
<keyword evidence="7 8" id="KW-0472">Membrane</keyword>
<evidence type="ECO:0000256" key="1">
    <source>
        <dbReference type="ARBA" id="ARBA00004429"/>
    </source>
</evidence>
<evidence type="ECO:0000259" key="9">
    <source>
        <dbReference type="PROSITE" id="PS50928"/>
    </source>
</evidence>
<dbReference type="Proteomes" id="UP000773614">
    <property type="component" value="Unassembled WGS sequence"/>
</dbReference>
<gene>
    <name evidence="10" type="ORF">E4O86_12900</name>
</gene>
<evidence type="ECO:0000256" key="4">
    <source>
        <dbReference type="ARBA" id="ARBA00022519"/>
    </source>
</evidence>
<dbReference type="PANTHER" id="PTHR43357:SF4">
    <property type="entry name" value="INNER MEMBRANE ABC TRANSPORTER PERMEASE PROTEIN YDCV"/>
    <property type="match status" value="1"/>
</dbReference>
<keyword evidence="6 8" id="KW-1133">Transmembrane helix</keyword>
<dbReference type="Pfam" id="PF00528">
    <property type="entry name" value="BPD_transp_1"/>
    <property type="match status" value="1"/>
</dbReference>
<proteinExistence type="inferred from homology"/>
<dbReference type="Gene3D" id="1.10.3720.10">
    <property type="entry name" value="MetI-like"/>
    <property type="match status" value="1"/>
</dbReference>
<dbReference type="InterPro" id="IPR035906">
    <property type="entry name" value="MetI-like_sf"/>
</dbReference>
<feature type="transmembrane region" description="Helical" evidence="8">
    <location>
        <begin position="237"/>
        <end position="258"/>
    </location>
</feature>
<keyword evidence="4" id="KW-0997">Cell inner membrane</keyword>
<dbReference type="PROSITE" id="PS50928">
    <property type="entry name" value="ABC_TM1"/>
    <property type="match status" value="1"/>
</dbReference>
<keyword evidence="3" id="KW-1003">Cell membrane</keyword>
<feature type="transmembrane region" description="Helical" evidence="8">
    <location>
        <begin position="102"/>
        <end position="124"/>
    </location>
</feature>
<organism evidence="10 11">
    <name type="scientific">Propylenella binzhouense</name>
    <dbReference type="NCBI Taxonomy" id="2555902"/>
    <lineage>
        <taxon>Bacteria</taxon>
        <taxon>Pseudomonadati</taxon>
        <taxon>Pseudomonadota</taxon>
        <taxon>Alphaproteobacteria</taxon>
        <taxon>Hyphomicrobiales</taxon>
        <taxon>Propylenellaceae</taxon>
        <taxon>Propylenella</taxon>
    </lineage>
</organism>
<keyword evidence="11" id="KW-1185">Reference proteome</keyword>
<feature type="domain" description="ABC transmembrane type-1" evidence="9">
    <location>
        <begin position="67"/>
        <end position="255"/>
    </location>
</feature>
<dbReference type="EMBL" id="SPKJ01000043">
    <property type="protein sequence ID" value="MYZ48608.1"/>
    <property type="molecule type" value="Genomic_DNA"/>
</dbReference>
<evidence type="ECO:0000256" key="8">
    <source>
        <dbReference type="RuleBase" id="RU363032"/>
    </source>
</evidence>
<dbReference type="AlphaFoldDB" id="A0A964T4Z5"/>
<sequence>MSRRPANLRIALAWAVVILVGLFVLVPLAIMVLMSFSTSEFIRFPPPGYSLRWFSNFFARADWTEAALRSIRIGAIVTAAAVGLGVPAALALAAMSRRAANALAAALTLPILMPPVVVALAMYMSFTRYGIAGSELAIVLGHLCLALPFVVLTTLAALRGLDPDLVRAARASGAGRIRVLRTVTLPLAAPGIFSGAVLAFLTSFDELLIALFVGSSTTRTLPRRMWEGIRSEFDPTVAAASTVLVAGTLVLGILVLVLRHARASRTA</sequence>
<dbReference type="RefSeq" id="WP_161140959.1">
    <property type="nucleotide sequence ID" value="NZ_SPKJ01000043.1"/>
</dbReference>
<evidence type="ECO:0000313" key="11">
    <source>
        <dbReference type="Proteomes" id="UP000773614"/>
    </source>
</evidence>
<dbReference type="OrthoDB" id="9815533at2"/>
<dbReference type="GO" id="GO:0005886">
    <property type="term" value="C:plasma membrane"/>
    <property type="evidence" value="ECO:0007669"/>
    <property type="project" value="UniProtKB-SubCell"/>
</dbReference>
<evidence type="ECO:0000256" key="2">
    <source>
        <dbReference type="ARBA" id="ARBA00022448"/>
    </source>
</evidence>
<comment type="caution">
    <text evidence="10">The sequence shown here is derived from an EMBL/GenBank/DDBJ whole genome shotgun (WGS) entry which is preliminary data.</text>
</comment>
<evidence type="ECO:0000256" key="6">
    <source>
        <dbReference type="ARBA" id="ARBA00022989"/>
    </source>
</evidence>
<accession>A0A964T4Z5</accession>
<feature type="transmembrane region" description="Helical" evidence="8">
    <location>
        <begin position="179"/>
        <end position="201"/>
    </location>
</feature>
<comment type="similarity">
    <text evidence="8">Belongs to the binding-protein-dependent transport system permease family.</text>
</comment>
<name>A0A964T4Z5_9HYPH</name>
<dbReference type="GO" id="GO:0055085">
    <property type="term" value="P:transmembrane transport"/>
    <property type="evidence" value="ECO:0007669"/>
    <property type="project" value="InterPro"/>
</dbReference>
<keyword evidence="2 8" id="KW-0813">Transport</keyword>
<protein>
    <submittedName>
        <fullName evidence="10">ABC transporter permease</fullName>
    </submittedName>
</protein>
<keyword evidence="5 8" id="KW-0812">Transmembrane</keyword>
<evidence type="ECO:0000256" key="7">
    <source>
        <dbReference type="ARBA" id="ARBA00023136"/>
    </source>
</evidence>
<feature type="transmembrane region" description="Helical" evidence="8">
    <location>
        <begin position="136"/>
        <end position="158"/>
    </location>
</feature>
<feature type="transmembrane region" description="Helical" evidence="8">
    <location>
        <begin position="73"/>
        <end position="95"/>
    </location>
</feature>
<dbReference type="SUPFAM" id="SSF161098">
    <property type="entry name" value="MetI-like"/>
    <property type="match status" value="1"/>
</dbReference>
<feature type="transmembrane region" description="Helical" evidence="8">
    <location>
        <begin position="12"/>
        <end position="36"/>
    </location>
</feature>
<dbReference type="InterPro" id="IPR000515">
    <property type="entry name" value="MetI-like"/>
</dbReference>
<dbReference type="PANTHER" id="PTHR43357">
    <property type="entry name" value="INNER MEMBRANE ABC TRANSPORTER PERMEASE PROTEIN YDCV"/>
    <property type="match status" value="1"/>
</dbReference>
<evidence type="ECO:0000256" key="3">
    <source>
        <dbReference type="ARBA" id="ARBA00022475"/>
    </source>
</evidence>
<reference evidence="10" key="1">
    <citation type="submission" date="2019-03" db="EMBL/GenBank/DDBJ databases">
        <title>Afifella sp. nov., isolated from activated sludge.</title>
        <authorList>
            <person name="Li Q."/>
            <person name="Liu Y."/>
        </authorList>
    </citation>
    <scope>NUCLEOTIDE SEQUENCE</scope>
    <source>
        <strain evidence="10">L72</strain>
    </source>
</reference>
<dbReference type="CDD" id="cd06261">
    <property type="entry name" value="TM_PBP2"/>
    <property type="match status" value="1"/>
</dbReference>